<evidence type="ECO:0000313" key="5">
    <source>
        <dbReference type="Proteomes" id="UP001516400"/>
    </source>
</evidence>
<reference evidence="4 5" key="1">
    <citation type="journal article" date="2021" name="BMC Biol.">
        <title>Horizontally acquired antibacterial genes associated with adaptive radiation of ladybird beetles.</title>
        <authorList>
            <person name="Li H.S."/>
            <person name="Tang X.F."/>
            <person name="Huang Y.H."/>
            <person name="Xu Z.Y."/>
            <person name="Chen M.L."/>
            <person name="Du X.Y."/>
            <person name="Qiu B.Y."/>
            <person name="Chen P.T."/>
            <person name="Zhang W."/>
            <person name="Slipinski A."/>
            <person name="Escalona H.E."/>
            <person name="Waterhouse R.M."/>
            <person name="Zwick A."/>
            <person name="Pang H."/>
        </authorList>
    </citation>
    <scope>NUCLEOTIDE SEQUENCE [LARGE SCALE GENOMIC DNA]</scope>
    <source>
        <strain evidence="4">SYSU2018</strain>
    </source>
</reference>
<gene>
    <name evidence="4" type="ORF">HHI36_000011</name>
</gene>
<feature type="domain" description="Peptidase C1A papain C-terminal" evidence="3">
    <location>
        <begin position="42"/>
        <end position="251"/>
    </location>
</feature>
<name>A0ABD2P3L7_9CUCU</name>
<dbReference type="FunFam" id="3.90.70.10:FF:000332">
    <property type="entry name" value="Cathepsin L1"/>
    <property type="match status" value="1"/>
</dbReference>
<dbReference type="InterPro" id="IPR039417">
    <property type="entry name" value="Peptidase_C1A_papain-like"/>
</dbReference>
<keyword evidence="2" id="KW-1015">Disulfide bond</keyword>
<dbReference type="InterPro" id="IPR025660">
    <property type="entry name" value="Pept_his_AS"/>
</dbReference>
<dbReference type="EMBL" id="JABFTP020000185">
    <property type="protein sequence ID" value="KAL3285479.1"/>
    <property type="molecule type" value="Genomic_DNA"/>
</dbReference>
<comment type="caution">
    <text evidence="4">The sequence shown here is derived from an EMBL/GenBank/DDBJ whole genome shotgun (WGS) entry which is preliminary data.</text>
</comment>
<dbReference type="PROSITE" id="PS00639">
    <property type="entry name" value="THIOL_PROTEASE_HIS"/>
    <property type="match status" value="1"/>
</dbReference>
<evidence type="ECO:0000256" key="1">
    <source>
        <dbReference type="ARBA" id="ARBA00008455"/>
    </source>
</evidence>
<dbReference type="InterPro" id="IPR013128">
    <property type="entry name" value="Peptidase_C1A"/>
</dbReference>
<dbReference type="InterPro" id="IPR000668">
    <property type="entry name" value="Peptidase_C1A_C"/>
</dbReference>
<organism evidence="4 5">
    <name type="scientific">Cryptolaemus montrouzieri</name>
    <dbReference type="NCBI Taxonomy" id="559131"/>
    <lineage>
        <taxon>Eukaryota</taxon>
        <taxon>Metazoa</taxon>
        <taxon>Ecdysozoa</taxon>
        <taxon>Arthropoda</taxon>
        <taxon>Hexapoda</taxon>
        <taxon>Insecta</taxon>
        <taxon>Pterygota</taxon>
        <taxon>Neoptera</taxon>
        <taxon>Endopterygota</taxon>
        <taxon>Coleoptera</taxon>
        <taxon>Polyphaga</taxon>
        <taxon>Cucujiformia</taxon>
        <taxon>Coccinelloidea</taxon>
        <taxon>Coccinellidae</taxon>
        <taxon>Scymninae</taxon>
        <taxon>Scymnini</taxon>
        <taxon>Cryptolaemus</taxon>
    </lineage>
</organism>
<dbReference type="PRINTS" id="PR00705">
    <property type="entry name" value="PAPAIN"/>
</dbReference>
<sequence>MGVTKFTDLTEEEFSQYVNKFKFSQKSGHSKNIFKTSLDLSLPHKIDWSERGAVTNVKDQGHCGSSWAFSATGTMEGQAALQLKQHLFLSEQNLIDCVTEEYGGNGCNGGDIIGAYLYVDYYGIDSEDNYNYHGHQYNCQQKNAVFYVAGYEEVERDEHSLQQATAKVGPISVGIDATNKLQNYISGIFIDDTCSNQTNHAVLVVGYGSEGGLDYWIVKNSWGVNWGEQGYFRLIRNSNACGIATMGSYPLVNL</sequence>
<accession>A0ABD2P3L7</accession>
<comment type="similarity">
    <text evidence="1">Belongs to the peptidase C1 family.</text>
</comment>
<keyword evidence="5" id="KW-1185">Reference proteome</keyword>
<protein>
    <recommendedName>
        <fullName evidence="3">Peptidase C1A papain C-terminal domain-containing protein</fullName>
    </recommendedName>
</protein>
<proteinExistence type="inferred from homology"/>
<dbReference type="InterPro" id="IPR025661">
    <property type="entry name" value="Pept_asp_AS"/>
</dbReference>
<dbReference type="AlphaFoldDB" id="A0ABD2P3L7"/>
<dbReference type="SMART" id="SM00645">
    <property type="entry name" value="Pept_C1"/>
    <property type="match status" value="1"/>
</dbReference>
<dbReference type="PANTHER" id="PTHR12411">
    <property type="entry name" value="CYSTEINE PROTEASE FAMILY C1-RELATED"/>
    <property type="match status" value="1"/>
</dbReference>
<evidence type="ECO:0000256" key="2">
    <source>
        <dbReference type="ARBA" id="ARBA00023157"/>
    </source>
</evidence>
<dbReference type="InterPro" id="IPR038765">
    <property type="entry name" value="Papain-like_cys_pep_sf"/>
</dbReference>
<dbReference type="Proteomes" id="UP001516400">
    <property type="component" value="Unassembled WGS sequence"/>
</dbReference>
<evidence type="ECO:0000313" key="4">
    <source>
        <dbReference type="EMBL" id="KAL3285479.1"/>
    </source>
</evidence>
<dbReference type="Pfam" id="PF00112">
    <property type="entry name" value="Peptidase_C1"/>
    <property type="match status" value="1"/>
</dbReference>
<dbReference type="CDD" id="cd02248">
    <property type="entry name" value="Peptidase_C1A"/>
    <property type="match status" value="1"/>
</dbReference>
<dbReference type="Gene3D" id="3.90.70.10">
    <property type="entry name" value="Cysteine proteinases"/>
    <property type="match status" value="1"/>
</dbReference>
<dbReference type="SUPFAM" id="SSF54001">
    <property type="entry name" value="Cysteine proteinases"/>
    <property type="match status" value="1"/>
</dbReference>
<evidence type="ECO:0000259" key="3">
    <source>
        <dbReference type="SMART" id="SM00645"/>
    </source>
</evidence>
<dbReference type="PROSITE" id="PS00640">
    <property type="entry name" value="THIOL_PROTEASE_ASN"/>
    <property type="match status" value="1"/>
</dbReference>